<dbReference type="GeneID" id="83704098"/>
<dbReference type="InterPro" id="IPR028954">
    <property type="entry name" value="Imm59"/>
</dbReference>
<proteinExistence type="predicted"/>
<name>A0A2X3S8S8_STRSZ</name>
<evidence type="ECO:0000313" key="4">
    <source>
        <dbReference type="Proteomes" id="UP000269903"/>
    </source>
</evidence>
<accession>A0A2X3S8S8</accession>
<sequence length="107" mass="12520">MKNLDHQKAELLEAIHQLGYDSLRYSIFSKERPGEWEVVIEYDDTSGVYLVYGTMDRGSYHGKTAYRKFNAAKEGFMTFLEDIVMINKYYVEEGMPVNYDSPLWSNN</sequence>
<dbReference type="Proteomes" id="UP000269903">
    <property type="component" value="Chromosome"/>
</dbReference>
<dbReference type="Pfam" id="PF15597">
    <property type="entry name" value="Imm59"/>
    <property type="match status" value="1"/>
</dbReference>
<dbReference type="EMBL" id="UHHT01000001">
    <property type="protein sequence ID" value="SUO80365.1"/>
    <property type="molecule type" value="Genomic_DNA"/>
</dbReference>
<evidence type="ECO:0000313" key="2">
    <source>
        <dbReference type="EMBL" id="VEF08940.1"/>
    </source>
</evidence>
<evidence type="ECO:0000313" key="1">
    <source>
        <dbReference type="EMBL" id="SUO80365.1"/>
    </source>
</evidence>
<dbReference type="AlphaFoldDB" id="A0A2X3S8S8"/>
<gene>
    <name evidence="2" type="ORF">NCTC6180_01655</name>
    <name evidence="1" type="ORF">NCTC7023_00330</name>
</gene>
<organism evidence="2 4">
    <name type="scientific">Streptococcus equi subsp. zooepidemicus</name>
    <dbReference type="NCBI Taxonomy" id="40041"/>
    <lineage>
        <taxon>Bacteria</taxon>
        <taxon>Bacillati</taxon>
        <taxon>Bacillota</taxon>
        <taxon>Bacilli</taxon>
        <taxon>Lactobacillales</taxon>
        <taxon>Streptococcaceae</taxon>
        <taxon>Streptococcus</taxon>
    </lineage>
</organism>
<dbReference type="EMBL" id="LR134317">
    <property type="protein sequence ID" value="VEF08940.1"/>
    <property type="molecule type" value="Genomic_DNA"/>
</dbReference>
<protein>
    <recommendedName>
        <fullName evidence="5">Phage protein</fullName>
    </recommendedName>
</protein>
<reference evidence="1 3" key="1">
    <citation type="submission" date="2018-06" db="EMBL/GenBank/DDBJ databases">
        <authorList>
            <consortium name="Pathogen Informatics"/>
            <person name="Doyle S."/>
        </authorList>
    </citation>
    <scope>NUCLEOTIDE SEQUENCE [LARGE SCALE GENOMIC DNA]</scope>
    <source>
        <strain evidence="1 3">NCTC7023</strain>
    </source>
</reference>
<dbReference type="RefSeq" id="WP_014622246.1">
    <property type="nucleotide sequence ID" value="NZ_CP046040.1"/>
</dbReference>
<reference evidence="2 4" key="2">
    <citation type="submission" date="2018-12" db="EMBL/GenBank/DDBJ databases">
        <authorList>
            <consortium name="Pathogen Informatics"/>
        </authorList>
    </citation>
    <scope>NUCLEOTIDE SEQUENCE [LARGE SCALE GENOMIC DNA]</scope>
    <source>
        <strain evidence="2 4">NCTC6180</strain>
    </source>
</reference>
<evidence type="ECO:0000313" key="3">
    <source>
        <dbReference type="Proteomes" id="UP000255476"/>
    </source>
</evidence>
<evidence type="ECO:0008006" key="5">
    <source>
        <dbReference type="Google" id="ProtNLM"/>
    </source>
</evidence>
<dbReference type="Proteomes" id="UP000255476">
    <property type="component" value="Unassembled WGS sequence"/>
</dbReference>